<name>K3WFN2_GLOUD</name>
<dbReference type="Proteomes" id="UP000019132">
    <property type="component" value="Unassembled WGS sequence"/>
</dbReference>
<dbReference type="EnsemblProtists" id="PYU1_T003773">
    <property type="protein sequence ID" value="PYU1_T003773"/>
    <property type="gene ID" value="PYU1_G003763"/>
</dbReference>
<dbReference type="VEuPathDB" id="FungiDB:PYU1_G003763"/>
<sequence length="392" mass="42604">MKVWIYVEDAHGVSHRICWFMGTSDAQIETAVRVQLRLPRHAAFLVRDADGDLVPISSTLPHEQYYTLVLAEHLMAHEDGDNGISLAPPIMVHGTTSHAAVANALLPQKRSGAPNNHSDSDSIGEISDTPTNGVVNGVVIHGGPHDAAGVTTTTAAAALIPDSALVPVDIHEHQQQPKKRRKSAARATAIGGACSSNDATGSIPNSVLPPSVAPSRSTSTSTTTPPTRTRSIANIVTQFLETFTRPIRNDDNINFIPNTGKYALYALYSAIVTDPVFHPKGQDAFYKMTSMQGKVDRQRVIRYYQDMLPSGHVEYVQYKPQGKGPFLRRYCVVESEKGVVELVKKATFVTLMDLVPEQVVATYLAFVKGFLPISKNVYQAHLNGDECFLPGP</sequence>
<evidence type="ECO:0000313" key="2">
    <source>
        <dbReference type="EnsemblProtists" id="PYU1_T003773"/>
    </source>
</evidence>
<reference evidence="3" key="2">
    <citation type="submission" date="2010-04" db="EMBL/GenBank/DDBJ databases">
        <authorList>
            <person name="Buell R."/>
            <person name="Hamilton J."/>
            <person name="Hostetler J."/>
        </authorList>
    </citation>
    <scope>NUCLEOTIDE SEQUENCE [LARGE SCALE GENOMIC DNA]</scope>
    <source>
        <strain evidence="3">DAOM:BR144</strain>
    </source>
</reference>
<protein>
    <submittedName>
        <fullName evidence="2">Uncharacterized protein</fullName>
    </submittedName>
</protein>
<keyword evidence="3" id="KW-1185">Reference proteome</keyword>
<organism evidence="2 3">
    <name type="scientific">Globisporangium ultimum (strain ATCC 200006 / CBS 805.95 / DAOM BR144)</name>
    <name type="common">Pythium ultimum</name>
    <dbReference type="NCBI Taxonomy" id="431595"/>
    <lineage>
        <taxon>Eukaryota</taxon>
        <taxon>Sar</taxon>
        <taxon>Stramenopiles</taxon>
        <taxon>Oomycota</taxon>
        <taxon>Peronosporomycetes</taxon>
        <taxon>Pythiales</taxon>
        <taxon>Pythiaceae</taxon>
        <taxon>Globisporangium</taxon>
    </lineage>
</organism>
<accession>K3WFN2</accession>
<proteinExistence type="predicted"/>
<feature type="region of interest" description="Disordered" evidence="1">
    <location>
        <begin position="171"/>
        <end position="228"/>
    </location>
</feature>
<evidence type="ECO:0000313" key="3">
    <source>
        <dbReference type="Proteomes" id="UP000019132"/>
    </source>
</evidence>
<dbReference type="HOGENOM" id="CLU_057244_0_0_1"/>
<dbReference type="eggNOG" id="ENOG502SNB1">
    <property type="taxonomic scope" value="Eukaryota"/>
</dbReference>
<dbReference type="InParanoid" id="K3WFN2"/>
<feature type="region of interest" description="Disordered" evidence="1">
    <location>
        <begin position="109"/>
        <end position="128"/>
    </location>
</feature>
<feature type="compositionally biased region" description="Low complexity" evidence="1">
    <location>
        <begin position="214"/>
        <end position="228"/>
    </location>
</feature>
<reference evidence="2" key="3">
    <citation type="submission" date="2015-02" db="UniProtKB">
        <authorList>
            <consortium name="EnsemblProtists"/>
        </authorList>
    </citation>
    <scope>IDENTIFICATION</scope>
    <source>
        <strain evidence="2">DAOM BR144</strain>
    </source>
</reference>
<evidence type="ECO:0000256" key="1">
    <source>
        <dbReference type="SAM" id="MobiDB-lite"/>
    </source>
</evidence>
<feature type="compositionally biased region" description="Polar residues" evidence="1">
    <location>
        <begin position="194"/>
        <end position="205"/>
    </location>
</feature>
<reference evidence="3" key="1">
    <citation type="journal article" date="2010" name="Genome Biol.">
        <title>Genome sequence of the necrotrophic plant pathogen Pythium ultimum reveals original pathogenicity mechanisms and effector repertoire.</title>
        <authorList>
            <person name="Levesque C.A."/>
            <person name="Brouwer H."/>
            <person name="Cano L."/>
            <person name="Hamilton J.P."/>
            <person name="Holt C."/>
            <person name="Huitema E."/>
            <person name="Raffaele S."/>
            <person name="Robideau G.P."/>
            <person name="Thines M."/>
            <person name="Win J."/>
            <person name="Zerillo M.M."/>
            <person name="Beakes G.W."/>
            <person name="Boore J.L."/>
            <person name="Busam D."/>
            <person name="Dumas B."/>
            <person name="Ferriera S."/>
            <person name="Fuerstenberg S.I."/>
            <person name="Gachon C.M."/>
            <person name="Gaulin E."/>
            <person name="Govers F."/>
            <person name="Grenville-Briggs L."/>
            <person name="Horner N."/>
            <person name="Hostetler J."/>
            <person name="Jiang R.H."/>
            <person name="Johnson J."/>
            <person name="Krajaejun T."/>
            <person name="Lin H."/>
            <person name="Meijer H.J."/>
            <person name="Moore B."/>
            <person name="Morris P."/>
            <person name="Phuntmart V."/>
            <person name="Puiu D."/>
            <person name="Shetty J."/>
            <person name="Stajich J.E."/>
            <person name="Tripathy S."/>
            <person name="Wawra S."/>
            <person name="van West P."/>
            <person name="Whitty B.R."/>
            <person name="Coutinho P.M."/>
            <person name="Henrissat B."/>
            <person name="Martin F."/>
            <person name="Thomas P.D."/>
            <person name="Tyler B.M."/>
            <person name="De Vries R.P."/>
            <person name="Kamoun S."/>
            <person name="Yandell M."/>
            <person name="Tisserat N."/>
            <person name="Buell C.R."/>
        </authorList>
    </citation>
    <scope>NUCLEOTIDE SEQUENCE</scope>
    <source>
        <strain evidence="3">DAOM:BR144</strain>
    </source>
</reference>
<dbReference type="EMBL" id="GL376638">
    <property type="status" value="NOT_ANNOTATED_CDS"/>
    <property type="molecule type" value="Genomic_DNA"/>
</dbReference>
<dbReference type="AlphaFoldDB" id="K3WFN2"/>